<feature type="region of interest" description="Disordered" evidence="1">
    <location>
        <begin position="1"/>
        <end position="59"/>
    </location>
</feature>
<dbReference type="AlphaFoldDB" id="A0A6G4LMR5"/>
<keyword evidence="3" id="KW-0540">Nuclease</keyword>
<feature type="domain" description="BsuBI/PstI restriction endonuclease" evidence="2">
    <location>
        <begin position="143"/>
        <end position="300"/>
    </location>
</feature>
<dbReference type="GO" id="GO:0000287">
    <property type="term" value="F:magnesium ion binding"/>
    <property type="evidence" value="ECO:0007669"/>
    <property type="project" value="InterPro"/>
</dbReference>
<dbReference type="GO" id="GO:0003677">
    <property type="term" value="F:DNA binding"/>
    <property type="evidence" value="ECO:0007669"/>
    <property type="project" value="InterPro"/>
</dbReference>
<dbReference type="GO" id="GO:0009307">
    <property type="term" value="P:DNA restriction-modification system"/>
    <property type="evidence" value="ECO:0007669"/>
    <property type="project" value="InterPro"/>
</dbReference>
<dbReference type="Pfam" id="PF06616">
    <property type="entry name" value="BsuBI_PstI_RE"/>
    <property type="match status" value="1"/>
</dbReference>
<dbReference type="InterPro" id="IPR041963">
    <property type="entry name" value="BsuBI/PstI_C_sf"/>
</dbReference>
<evidence type="ECO:0000259" key="2">
    <source>
        <dbReference type="Pfam" id="PF06616"/>
    </source>
</evidence>
<keyword evidence="3" id="KW-0378">Hydrolase</keyword>
<name>A0A6G4LMR5_9ENTR</name>
<comment type="caution">
    <text evidence="3">The sequence shown here is derived from an EMBL/GenBank/DDBJ whole genome shotgun (WGS) entry which is preliminary data.</text>
</comment>
<organism evidence="3">
    <name type="scientific">Enterobacter hormaechei</name>
    <dbReference type="NCBI Taxonomy" id="158836"/>
    <lineage>
        <taxon>Bacteria</taxon>
        <taxon>Pseudomonadati</taxon>
        <taxon>Pseudomonadota</taxon>
        <taxon>Gammaproteobacteria</taxon>
        <taxon>Enterobacterales</taxon>
        <taxon>Enterobacteriaceae</taxon>
        <taxon>Enterobacter</taxon>
        <taxon>Enterobacter cloacae complex</taxon>
    </lineage>
</organism>
<dbReference type="GO" id="GO:0009036">
    <property type="term" value="F:type II site-specific deoxyribonuclease activity"/>
    <property type="evidence" value="ECO:0007669"/>
    <property type="project" value="InterPro"/>
</dbReference>
<feature type="compositionally biased region" description="Polar residues" evidence="1">
    <location>
        <begin position="48"/>
        <end position="59"/>
    </location>
</feature>
<sequence>MRCRPSLVRGRAAQVNPGGFTTPARRPSVPHRTAGCGKSSLRPLMAGSSPSLPDGSNPSAAIVQSASDVQCSRLLKTTPVTTPLPKYAMSKAFAALFNVDLIGDDLEALIRSWQNSHLNAAALSRIRLLGAHATAAASDQITATLPNSGLVMLESGPSGVIGKAVIEQFARKFLKTPAVLWLSQSGEKVGIDLASRLKLKIDPSKTLPDVILVDLGTKTDGSDMLFVFIEIVASDGPINSMRKQKLTEIAIEAGFSAQNLAFVTAFQDRSAAPFKKAMSELAWGTYAWFCSEPDNLIELRDGSSIILSELL</sequence>
<proteinExistence type="predicted"/>
<dbReference type="Gene3D" id="3.40.1350.80">
    <property type="match status" value="1"/>
</dbReference>
<keyword evidence="3" id="KW-0255">Endonuclease</keyword>
<evidence type="ECO:0000313" key="3">
    <source>
        <dbReference type="EMBL" id="NGE61701.1"/>
    </source>
</evidence>
<reference evidence="3" key="1">
    <citation type="submission" date="2020-02" db="EMBL/GenBank/DDBJ databases">
        <title>WGS of Carbapenem-Resistant Entrobacteriaceae.</title>
        <authorList>
            <person name="Tokajian S."/>
            <person name="El Chaar M."/>
            <person name="El Khoury M."/>
        </authorList>
    </citation>
    <scope>NUCLEOTIDE SEQUENCE</scope>
    <source>
        <strain evidence="3">EHM_24</strain>
    </source>
</reference>
<dbReference type="InterPro" id="IPR009528">
    <property type="entry name" value="Restrct_endonuc_II_BsuBI_C"/>
</dbReference>
<protein>
    <submittedName>
        <fullName evidence="3">Restriction endonuclease</fullName>
    </submittedName>
</protein>
<dbReference type="EMBL" id="JAAJSZ010000014">
    <property type="protein sequence ID" value="NGE61701.1"/>
    <property type="molecule type" value="Genomic_DNA"/>
</dbReference>
<evidence type="ECO:0000256" key="1">
    <source>
        <dbReference type="SAM" id="MobiDB-lite"/>
    </source>
</evidence>
<accession>A0A6G4LMR5</accession>
<gene>
    <name evidence="3" type="ORF">G5638_21525</name>
</gene>